<feature type="region of interest" description="Disordered" evidence="2">
    <location>
        <begin position="443"/>
        <end position="512"/>
    </location>
</feature>
<organism evidence="3 4">
    <name type="scientific">Takifugu bimaculatus</name>
    <dbReference type="NCBI Taxonomy" id="433685"/>
    <lineage>
        <taxon>Eukaryota</taxon>
        <taxon>Metazoa</taxon>
        <taxon>Chordata</taxon>
        <taxon>Craniata</taxon>
        <taxon>Vertebrata</taxon>
        <taxon>Euteleostomi</taxon>
        <taxon>Actinopterygii</taxon>
        <taxon>Neopterygii</taxon>
        <taxon>Teleostei</taxon>
        <taxon>Neoteleostei</taxon>
        <taxon>Acanthomorphata</taxon>
        <taxon>Eupercaria</taxon>
        <taxon>Tetraodontiformes</taxon>
        <taxon>Tetradontoidea</taxon>
        <taxon>Tetraodontidae</taxon>
        <taxon>Takifugu</taxon>
    </lineage>
</organism>
<protein>
    <recommendedName>
        <fullName evidence="5">Glucocorticoid-induced transcript 1 protein</fullName>
    </recommendedName>
</protein>
<feature type="compositionally biased region" description="Polar residues" evidence="2">
    <location>
        <begin position="314"/>
        <end position="327"/>
    </location>
</feature>
<keyword evidence="1" id="KW-0597">Phosphoprotein</keyword>
<feature type="compositionally biased region" description="Low complexity" evidence="2">
    <location>
        <begin position="53"/>
        <end position="74"/>
    </location>
</feature>
<dbReference type="Proteomes" id="UP000516260">
    <property type="component" value="Chromosome 20"/>
</dbReference>
<gene>
    <name evidence="3" type="ORF">fugu_018084</name>
</gene>
<keyword evidence="4" id="KW-1185">Reference proteome</keyword>
<feature type="region of interest" description="Disordered" evidence="2">
    <location>
        <begin position="303"/>
        <end position="396"/>
    </location>
</feature>
<dbReference type="GO" id="GO:0072015">
    <property type="term" value="P:podocyte development"/>
    <property type="evidence" value="ECO:0007669"/>
    <property type="project" value="TreeGrafter"/>
</dbReference>
<feature type="region of interest" description="Disordered" evidence="2">
    <location>
        <begin position="1"/>
        <end position="126"/>
    </location>
</feature>
<dbReference type="PANTHER" id="PTHR14972:SF3">
    <property type="entry name" value="GLUCOCORTICOID-INDUCED TRANSCRIPT 1 PROTEIN"/>
    <property type="match status" value="1"/>
</dbReference>
<feature type="compositionally biased region" description="Low complexity" evidence="2">
    <location>
        <begin position="328"/>
        <end position="342"/>
    </location>
</feature>
<evidence type="ECO:0000313" key="3">
    <source>
        <dbReference type="EMBL" id="TNM92682.1"/>
    </source>
</evidence>
<evidence type="ECO:0000256" key="2">
    <source>
        <dbReference type="SAM" id="MobiDB-lite"/>
    </source>
</evidence>
<dbReference type="AlphaFoldDB" id="A0A4Z2BL60"/>
<dbReference type="EMBL" id="SWLE01000013">
    <property type="protein sequence ID" value="TNM92682.1"/>
    <property type="molecule type" value="Genomic_DNA"/>
</dbReference>
<dbReference type="PANTHER" id="PTHR14972">
    <property type="entry name" value="AGAP011572-PA"/>
    <property type="match status" value="1"/>
</dbReference>
<dbReference type="InterPro" id="IPR026642">
    <property type="entry name" value="Glcci1/FAM117"/>
</dbReference>
<evidence type="ECO:0008006" key="5">
    <source>
        <dbReference type="Google" id="ProtNLM"/>
    </source>
</evidence>
<evidence type="ECO:0000313" key="4">
    <source>
        <dbReference type="Proteomes" id="UP000516260"/>
    </source>
</evidence>
<dbReference type="Pfam" id="PF15388">
    <property type="entry name" value="FAM117"/>
    <property type="match status" value="1"/>
</dbReference>
<reference evidence="3 4" key="1">
    <citation type="submission" date="2019-04" db="EMBL/GenBank/DDBJ databases">
        <title>The sequence and de novo assembly of Takifugu bimaculatus genome using PacBio and Hi-C technologies.</title>
        <authorList>
            <person name="Xu P."/>
            <person name="Liu B."/>
            <person name="Zhou Z."/>
        </authorList>
    </citation>
    <scope>NUCLEOTIDE SEQUENCE [LARGE SCALE GENOMIC DNA]</scope>
    <source>
        <strain evidence="3">TB-2018</strain>
        <tissue evidence="3">Muscle</tissue>
    </source>
</reference>
<evidence type="ECO:0000256" key="1">
    <source>
        <dbReference type="ARBA" id="ARBA00022553"/>
    </source>
</evidence>
<feature type="compositionally biased region" description="Polar residues" evidence="2">
    <location>
        <begin position="1"/>
        <end position="32"/>
    </location>
</feature>
<accession>A0A4Z2BL60</accession>
<comment type="caution">
    <text evidence="3">The sequence shown here is derived from an EMBL/GenBank/DDBJ whole genome shotgun (WGS) entry which is preliminary data.</text>
</comment>
<proteinExistence type="predicted"/>
<sequence length="512" mass="54413">MSESAADFSSSPQRLKHSGSPTASCSGTSTAVRLQPVRATVPFQLLRGDQHSPTRSVSSSSSSSAGSNAGPSTSRCSSPANPGGNGSDGRLVRRQTVSPPDSRTSPERCVYSPPSRVEKTPSQQVRSSAAICRASSLGAITGPYLTGQWPRDPHVLHSSCMKEKSTQTPGCWSEEAAEKTSTHQRSASLGSTNQLKEIVKLRQHLQRSKQGVRHGKEQLPPLQHNSATYSALSNHTSITSHSQQFSMSKSAQMPLSNITVPKPSISRVPSSMEGINHELEKVFIKDNGEKEELRWAPLLSLEVPDGRRAPFPPQQRSSSTRSVDTQTPSAPGRSSSCSSLSPCPSPACPPGSHDGSPYSTEDLLFDRDKDSGSSSPLPKFASSPKPNNSYMFKREPPEGCEKIKAFEEMSSRQSAAASAPLFSCPDKNKVNFIPTGSAFCPVKLPGSLHLTPASEPEEDEAEAGSTSERQGASLVYGAPTQVSTSTSTEDPPEEPGSPSETPEAQTDSLAVS</sequence>
<dbReference type="GO" id="GO:0005737">
    <property type="term" value="C:cytoplasm"/>
    <property type="evidence" value="ECO:0007669"/>
    <property type="project" value="TreeGrafter"/>
</dbReference>
<name>A0A4Z2BL60_9TELE</name>